<evidence type="ECO:0000313" key="5">
    <source>
        <dbReference type="Araport" id="AT2G31920"/>
    </source>
</evidence>
<dbReference type="AlphaFoldDB" id="A0A5S9X3K9"/>
<dbReference type="PANTHER" id="PTHR31928:SF7">
    <property type="entry name" value="FACTOR 1-DELTA, PUTATIVE (DUF936)-RELATED"/>
    <property type="match status" value="1"/>
</dbReference>
<reference evidence="6 7" key="1">
    <citation type="submission" date="2019-12" db="EMBL/GenBank/DDBJ databases">
        <authorList>
            <person name="Jiao W.-B."/>
            <person name="Schneeberger K."/>
        </authorList>
    </citation>
    <scope>NUCLEOTIDE SEQUENCE [LARGE SCALE GENOMIC DNA]</scope>
    <source>
        <strain evidence="7">cv. C24</strain>
    </source>
</reference>
<dbReference type="SMR" id="A0A5S9X3K9"/>
<gene>
    <name evidence="5" type="ordered locus">At2g31920</name>
    <name evidence="6" type="ORF">C24_LOCUS9460</name>
</gene>
<keyword evidence="1" id="KW-0175">Coiled coil</keyword>
<dbReference type="OrthoDB" id="1888344at2759"/>
<dbReference type="PANTHER" id="PTHR31928">
    <property type="entry name" value="EXPRESSED PROTEIN"/>
    <property type="match status" value="1"/>
</dbReference>
<feature type="domain" description="DUF936" evidence="3">
    <location>
        <begin position="4"/>
        <end position="126"/>
    </location>
</feature>
<sequence length="585" mass="64354">MASLTPGVLSNLLNIAAGNSPSSPPLLSSHRSPLLQVIEIVPCLSDDQWRSEAFFVKVSDSLHAAYVAVSTGDDADLIRSDEIQLGQFIYICGGLHVEKGCPVPVIRGLKPVPKRRMCVGNPSDLYSSDLLLPFTQVSVSPTTTKKKNLVETRRLSLDSARRSCWDQTPPVTRRRDAALLLSSPRLKSKLVLNDKSLLKIESPSKYFNCGTSPALRNKNVVKPGSPISMASSPKDGIKSPISKHLNCETPALRSRYVVKPASPISVTRSPKDGIKSLSKAVTPPVALFKVPSSHMTWSDQRMSWSGLPKTIQLLGKEVSSHRQVAVSAAVSALEEASAMESVLFSLQAFAELCDSTKKLSTGQVVARFLDIYHNTQNTCKAVHRLLTQNRNNGSCRLVVNKNATSWVQAAVVTGFSQFNLFKEPGKKGDAADHHYIVMQNSSEKLNPKETTSSRTPSYKGAKPPATKHCSVSDRSSLEGKSSLKDSTSLADELVQVSSQWFLKYLENSLNKGSFLVKTEETNGKESLLVHLKALNHWLDDLNLNRTETNEKVEDLRKKLQRFLLEHIESVIGDTYNMKRKIINSI</sequence>
<evidence type="ECO:0000259" key="4">
    <source>
        <dbReference type="Pfam" id="PF21647"/>
    </source>
</evidence>
<dbReference type="KEGG" id="ath:AT2G31920"/>
<dbReference type="Pfam" id="PF21647">
    <property type="entry name" value="DUF6857"/>
    <property type="match status" value="1"/>
</dbReference>
<feature type="coiled-coil region" evidence="1">
    <location>
        <begin position="538"/>
        <end position="565"/>
    </location>
</feature>
<proteinExistence type="predicted"/>
<dbReference type="EMBL" id="CACSHJ010000088">
    <property type="protein sequence ID" value="CAA0373990.1"/>
    <property type="molecule type" value="Genomic_DNA"/>
</dbReference>
<dbReference type="GeneID" id="817750"/>
<dbReference type="Araport" id="AT2G31920"/>
<accession>A0A5S9X3K9</accession>
<dbReference type="InterPro" id="IPR049172">
    <property type="entry name" value="DUF6857_pln"/>
</dbReference>
<protein>
    <submittedName>
        <fullName evidence="6">Uncharacterized protein</fullName>
    </submittedName>
</protein>
<dbReference type="ExpressionAtlas" id="A0A5S9X3K9">
    <property type="expression patterns" value="baseline and differential"/>
</dbReference>
<feature type="compositionally biased region" description="Polar residues" evidence="2">
    <location>
        <begin position="439"/>
        <end position="456"/>
    </location>
</feature>
<organism evidence="6 7">
    <name type="scientific">Arabidopsis thaliana</name>
    <name type="common">Mouse-ear cress</name>
    <dbReference type="NCBI Taxonomy" id="3702"/>
    <lineage>
        <taxon>Eukaryota</taxon>
        <taxon>Viridiplantae</taxon>
        <taxon>Streptophyta</taxon>
        <taxon>Embryophyta</taxon>
        <taxon>Tracheophyta</taxon>
        <taxon>Spermatophyta</taxon>
        <taxon>Magnoliopsida</taxon>
        <taxon>eudicotyledons</taxon>
        <taxon>Gunneridae</taxon>
        <taxon>Pentapetalae</taxon>
        <taxon>rosids</taxon>
        <taxon>malvids</taxon>
        <taxon>Brassicales</taxon>
        <taxon>Brassicaceae</taxon>
        <taxon>Camelineae</taxon>
        <taxon>Arabidopsis</taxon>
    </lineage>
</organism>
<evidence type="ECO:0000313" key="6">
    <source>
        <dbReference type="EMBL" id="CAA0373990.1"/>
    </source>
</evidence>
<evidence type="ECO:0000313" key="7">
    <source>
        <dbReference type="Proteomes" id="UP000434276"/>
    </source>
</evidence>
<dbReference type="Proteomes" id="UP000434276">
    <property type="component" value="Unassembled WGS sequence"/>
</dbReference>
<evidence type="ECO:0000256" key="1">
    <source>
        <dbReference type="SAM" id="Coils"/>
    </source>
</evidence>
<dbReference type="InterPro" id="IPR048297">
    <property type="entry name" value="DUF936_dom_pln"/>
</dbReference>
<name>A0A5S9X3K9_ARATH</name>
<dbReference type="Pfam" id="PF06075">
    <property type="entry name" value="DUF936"/>
    <property type="match status" value="1"/>
</dbReference>
<dbReference type="InterPro" id="IPR010341">
    <property type="entry name" value="DUF936_pln"/>
</dbReference>
<feature type="domain" description="DUF6857" evidence="4">
    <location>
        <begin position="292"/>
        <end position="571"/>
    </location>
</feature>
<evidence type="ECO:0000256" key="2">
    <source>
        <dbReference type="SAM" id="MobiDB-lite"/>
    </source>
</evidence>
<dbReference type="OMA" id="LHQNMQK"/>
<evidence type="ECO:0000259" key="3">
    <source>
        <dbReference type="Pfam" id="PF06075"/>
    </source>
</evidence>
<feature type="region of interest" description="Disordered" evidence="2">
    <location>
        <begin position="439"/>
        <end position="483"/>
    </location>
</feature>